<comment type="cofactor">
    <cofactor evidence="1">
        <name>[4Fe-4S] cluster</name>
        <dbReference type="ChEBI" id="CHEBI:49883"/>
    </cofactor>
</comment>
<comment type="caution">
    <text evidence="11">The sequence shown here is derived from an EMBL/GenBank/DDBJ whole genome shotgun (WGS) entry which is preliminary data.</text>
</comment>
<dbReference type="EMBL" id="JACNIG010000292">
    <property type="protein sequence ID" value="MBC8433342.1"/>
    <property type="molecule type" value="Genomic_DNA"/>
</dbReference>
<evidence type="ECO:0000256" key="9">
    <source>
        <dbReference type="ARBA" id="ARBA00049220"/>
    </source>
</evidence>
<dbReference type="PANTHER" id="PTHR43551:SF2">
    <property type="entry name" value="FUMARATE REDUCTASE IRON-SULFUR SUBUNIT"/>
    <property type="match status" value="1"/>
</dbReference>
<organism evidence="11 12">
    <name type="scientific">Candidatus Desulfatibia vada</name>
    <dbReference type="NCBI Taxonomy" id="2841696"/>
    <lineage>
        <taxon>Bacteria</taxon>
        <taxon>Pseudomonadati</taxon>
        <taxon>Thermodesulfobacteriota</taxon>
        <taxon>Desulfobacteria</taxon>
        <taxon>Desulfobacterales</taxon>
        <taxon>Desulfobacterales incertae sedis</taxon>
        <taxon>Candidatus Desulfatibia</taxon>
    </lineage>
</organism>
<sequence>MFDLLTDYIRSGRIRLDKTKITQRAAYHDPCNYGRKSQELFGHGYYEEPRWILDQCISDWVDLFPKEGHQYCCGGGGGTLLTPYRDERIHYARKKMEQIKRTGADMLVVPCHSCHSQIKAAAETYGMPDLRIKYLWEVVADIMIID</sequence>
<keyword evidence="2" id="KW-0813">Transport</keyword>
<keyword evidence="7" id="KW-0408">Iron</keyword>
<keyword evidence="5" id="KW-0249">Electron transport</keyword>
<keyword evidence="6" id="KW-0560">Oxidoreductase</keyword>
<evidence type="ECO:0000256" key="4">
    <source>
        <dbReference type="ARBA" id="ARBA00022723"/>
    </source>
</evidence>
<dbReference type="AlphaFoldDB" id="A0A8J6TV29"/>
<keyword evidence="4" id="KW-0479">Metal-binding</keyword>
<keyword evidence="8" id="KW-0411">Iron-sulfur</keyword>
<dbReference type="GO" id="GO:0008177">
    <property type="term" value="F:succinate dehydrogenase (quinone) activity"/>
    <property type="evidence" value="ECO:0007669"/>
    <property type="project" value="UniProtKB-EC"/>
</dbReference>
<dbReference type="InterPro" id="IPR004017">
    <property type="entry name" value="Cys_rich_dom"/>
</dbReference>
<proteinExistence type="predicted"/>
<evidence type="ECO:0000256" key="1">
    <source>
        <dbReference type="ARBA" id="ARBA00001966"/>
    </source>
</evidence>
<comment type="catalytic activity">
    <reaction evidence="9">
        <text>a quinone + succinate = fumarate + a quinol</text>
        <dbReference type="Rhea" id="RHEA:40523"/>
        <dbReference type="ChEBI" id="CHEBI:24646"/>
        <dbReference type="ChEBI" id="CHEBI:29806"/>
        <dbReference type="ChEBI" id="CHEBI:30031"/>
        <dbReference type="ChEBI" id="CHEBI:132124"/>
        <dbReference type="EC" id="1.3.5.1"/>
    </reaction>
</comment>
<evidence type="ECO:0000256" key="7">
    <source>
        <dbReference type="ARBA" id="ARBA00023004"/>
    </source>
</evidence>
<protein>
    <submittedName>
        <fullName evidence="11">(Fe-S)-binding protein</fullName>
    </submittedName>
</protein>
<evidence type="ECO:0000256" key="3">
    <source>
        <dbReference type="ARBA" id="ARBA00022485"/>
    </source>
</evidence>
<dbReference type="GO" id="GO:0046872">
    <property type="term" value="F:metal ion binding"/>
    <property type="evidence" value="ECO:0007669"/>
    <property type="project" value="UniProtKB-KW"/>
</dbReference>
<evidence type="ECO:0000256" key="8">
    <source>
        <dbReference type="ARBA" id="ARBA00023014"/>
    </source>
</evidence>
<dbReference type="Pfam" id="PF02754">
    <property type="entry name" value="CCG"/>
    <property type="match status" value="1"/>
</dbReference>
<name>A0A8J6TV29_9BACT</name>
<dbReference type="Proteomes" id="UP000605201">
    <property type="component" value="Unassembled WGS sequence"/>
</dbReference>
<evidence type="ECO:0000313" key="12">
    <source>
        <dbReference type="Proteomes" id="UP000605201"/>
    </source>
</evidence>
<dbReference type="GO" id="GO:0051539">
    <property type="term" value="F:4 iron, 4 sulfur cluster binding"/>
    <property type="evidence" value="ECO:0007669"/>
    <property type="project" value="UniProtKB-KW"/>
</dbReference>
<feature type="domain" description="Cysteine-rich" evidence="10">
    <location>
        <begin position="26"/>
        <end position="119"/>
    </location>
</feature>
<keyword evidence="3" id="KW-0004">4Fe-4S</keyword>
<reference evidence="11 12" key="1">
    <citation type="submission" date="2020-08" db="EMBL/GenBank/DDBJ databases">
        <title>Bridging the membrane lipid divide: bacteria of the FCB group superphylum have the potential to synthesize archaeal ether lipids.</title>
        <authorList>
            <person name="Villanueva L."/>
            <person name="Von Meijenfeldt F.A.B."/>
            <person name="Westbye A.B."/>
            <person name="Yadav S."/>
            <person name="Hopmans E.C."/>
            <person name="Dutilh B.E."/>
            <person name="Sinninghe Damste J.S."/>
        </authorList>
    </citation>
    <scope>NUCLEOTIDE SEQUENCE [LARGE SCALE GENOMIC DNA]</scope>
    <source>
        <strain evidence="11">NIOZ-UU17</strain>
    </source>
</reference>
<accession>A0A8J6TV29</accession>
<dbReference type="PANTHER" id="PTHR43551">
    <property type="entry name" value="FUMARATE REDUCTASE IRON-SULFUR SUBUNIT"/>
    <property type="match status" value="1"/>
</dbReference>
<evidence type="ECO:0000256" key="2">
    <source>
        <dbReference type="ARBA" id="ARBA00022448"/>
    </source>
</evidence>
<evidence type="ECO:0000256" key="6">
    <source>
        <dbReference type="ARBA" id="ARBA00023002"/>
    </source>
</evidence>
<evidence type="ECO:0000259" key="10">
    <source>
        <dbReference type="Pfam" id="PF02754"/>
    </source>
</evidence>
<gene>
    <name evidence="11" type="ORF">H8D96_15635</name>
</gene>
<evidence type="ECO:0000256" key="5">
    <source>
        <dbReference type="ARBA" id="ARBA00022982"/>
    </source>
</evidence>
<evidence type="ECO:0000313" key="11">
    <source>
        <dbReference type="EMBL" id="MBC8433342.1"/>
    </source>
</evidence>